<dbReference type="PROSITE" id="PS51332">
    <property type="entry name" value="B12_BINDING"/>
    <property type="match status" value="1"/>
</dbReference>
<dbReference type="SFLD" id="SFLDG01123">
    <property type="entry name" value="methyltransferase_(Class_B)"/>
    <property type="match status" value="1"/>
</dbReference>
<dbReference type="AlphaFoldDB" id="A0A381W143"/>
<organism evidence="8">
    <name type="scientific">marine metagenome</name>
    <dbReference type="NCBI Taxonomy" id="408172"/>
    <lineage>
        <taxon>unclassified sequences</taxon>
        <taxon>metagenomes</taxon>
        <taxon>ecological metagenomes</taxon>
    </lineage>
</organism>
<dbReference type="Gene3D" id="3.40.50.280">
    <property type="entry name" value="Cobalamin-binding domain"/>
    <property type="match status" value="1"/>
</dbReference>
<evidence type="ECO:0000313" key="8">
    <source>
        <dbReference type="EMBL" id="SVA46204.1"/>
    </source>
</evidence>
<dbReference type="InterPro" id="IPR058240">
    <property type="entry name" value="rSAM_sf"/>
</dbReference>
<proteinExistence type="predicted"/>
<dbReference type="GO" id="GO:0046872">
    <property type="term" value="F:metal ion binding"/>
    <property type="evidence" value="ECO:0007669"/>
    <property type="project" value="UniProtKB-KW"/>
</dbReference>
<dbReference type="GO" id="GO:0031419">
    <property type="term" value="F:cobalamin binding"/>
    <property type="evidence" value="ECO:0007669"/>
    <property type="project" value="InterPro"/>
</dbReference>
<dbReference type="InterPro" id="IPR023404">
    <property type="entry name" value="rSAM_horseshoe"/>
</dbReference>
<dbReference type="SFLD" id="SFLDG01082">
    <property type="entry name" value="B12-binding_domain_containing"/>
    <property type="match status" value="1"/>
</dbReference>
<feature type="domain" description="B12-binding" evidence="6">
    <location>
        <begin position="6"/>
        <end position="145"/>
    </location>
</feature>
<dbReference type="CDD" id="cd02068">
    <property type="entry name" value="radical_SAM_B12_BD"/>
    <property type="match status" value="1"/>
</dbReference>
<evidence type="ECO:0000259" key="6">
    <source>
        <dbReference type="PROSITE" id="PS51332"/>
    </source>
</evidence>
<name>A0A381W143_9ZZZZ</name>
<keyword evidence="3" id="KW-0479">Metal-binding</keyword>
<dbReference type="EMBL" id="UINC01010385">
    <property type="protein sequence ID" value="SVA46204.1"/>
    <property type="molecule type" value="Genomic_DNA"/>
</dbReference>
<evidence type="ECO:0000256" key="1">
    <source>
        <dbReference type="ARBA" id="ARBA00001966"/>
    </source>
</evidence>
<dbReference type="GO" id="GO:0051539">
    <property type="term" value="F:4 iron, 4 sulfur cluster binding"/>
    <property type="evidence" value="ECO:0007669"/>
    <property type="project" value="UniProtKB-KW"/>
</dbReference>
<evidence type="ECO:0000256" key="2">
    <source>
        <dbReference type="ARBA" id="ARBA00022691"/>
    </source>
</evidence>
<evidence type="ECO:0000259" key="7">
    <source>
        <dbReference type="PROSITE" id="PS51918"/>
    </source>
</evidence>
<dbReference type="SUPFAM" id="SSF102114">
    <property type="entry name" value="Radical SAM enzymes"/>
    <property type="match status" value="1"/>
</dbReference>
<dbReference type="InterPro" id="IPR007197">
    <property type="entry name" value="rSAM"/>
</dbReference>
<dbReference type="InterPro" id="IPR006158">
    <property type="entry name" value="Cobalamin-bd"/>
</dbReference>
<dbReference type="GO" id="GO:0003824">
    <property type="term" value="F:catalytic activity"/>
    <property type="evidence" value="ECO:0007669"/>
    <property type="project" value="InterPro"/>
</dbReference>
<dbReference type="PANTHER" id="PTHR43409">
    <property type="entry name" value="ANAEROBIC MAGNESIUM-PROTOPORPHYRIN IX MONOMETHYL ESTER CYCLASE-RELATED"/>
    <property type="match status" value="1"/>
</dbReference>
<dbReference type="Gene3D" id="3.80.30.20">
    <property type="entry name" value="tm_1862 like domain"/>
    <property type="match status" value="1"/>
</dbReference>
<dbReference type="PANTHER" id="PTHR43409:SF16">
    <property type="entry name" value="SLR0320 PROTEIN"/>
    <property type="match status" value="1"/>
</dbReference>
<reference evidence="8" key="1">
    <citation type="submission" date="2018-05" db="EMBL/GenBank/DDBJ databases">
        <authorList>
            <person name="Lanie J.A."/>
            <person name="Ng W.-L."/>
            <person name="Kazmierczak K.M."/>
            <person name="Andrzejewski T.M."/>
            <person name="Davidsen T.M."/>
            <person name="Wayne K.J."/>
            <person name="Tettelin H."/>
            <person name="Glass J.I."/>
            <person name="Rusch D."/>
            <person name="Podicherti R."/>
            <person name="Tsui H.-C.T."/>
            <person name="Winkler M.E."/>
        </authorList>
    </citation>
    <scope>NUCLEOTIDE SEQUENCE</scope>
</reference>
<dbReference type="InterPro" id="IPR034466">
    <property type="entry name" value="Methyltransferase_Class_B"/>
</dbReference>
<keyword evidence="5" id="KW-0411">Iron-sulfur</keyword>
<evidence type="ECO:0000256" key="3">
    <source>
        <dbReference type="ARBA" id="ARBA00022723"/>
    </source>
</evidence>
<sequence length="660" mass="77224">MKLENKKRIYFNEYNILMGQTTYLPLVSGLLQAYAEEIPSIKDYYEFMPFLFHTDRPENIICQIDNPSIVTFSVMMWNEQLSLKVAEEVKLRYPKCTIVFGGAQPPHNPTEYFKKFPFIDIAVRGQGEEIFSKVLTTMAEGTSLSKIPSISWRDSISGRCIINDKELPFNNDLDRLPSPYLKGLYDDLLNNRKDLSFQAILETNRGCPFMCTFCYWGMGGLNRKFSFHSVDRIKKEFEWCGKNEIVYVFNADSNFGQHNRDMDVVNALIKTKEKFGYPEKFRTCYGKNTDDKIYEIARKMFKNNLEKGITLSRQSNDKEVLKIIKRGNIKMSTYVNLQRRFNEARIPVYSELILGLPGESYDSWRQGIEDLLQAGLRNQLFIHLCQVLPNTELADQEYRKQHGIVTQRIELNELHGSFRKSGETKEYEDIIITSQTMPLSDWKRMVVFSLTTMVFHSLKLGFFLMMYLADRFAIKYTDFISFISERKIPQKTTPFIHGEIEHFYDHIERTLQGKGRGVSAPEYGEISWDVEEASFLRISENLDIFYNELGKIIVHYLNINEINFNKNEIEEAVKYQKCRIPQLLESPEREVSFNFNFPKYLDTLLSDFPESLNYQPQKILVKQKDYQANKQMFAKEIILWGRKSGTNITDIEFSPETSRV</sequence>
<gene>
    <name evidence="8" type="ORF">METZ01_LOCUS99058</name>
</gene>
<dbReference type="InterPro" id="IPR006638">
    <property type="entry name" value="Elp3/MiaA/NifB-like_rSAM"/>
</dbReference>
<dbReference type="Pfam" id="PF04055">
    <property type="entry name" value="Radical_SAM"/>
    <property type="match status" value="1"/>
</dbReference>
<dbReference type="PROSITE" id="PS51918">
    <property type="entry name" value="RADICAL_SAM"/>
    <property type="match status" value="1"/>
</dbReference>
<keyword evidence="2" id="KW-0949">S-adenosyl-L-methionine</keyword>
<dbReference type="CDD" id="cd01335">
    <property type="entry name" value="Radical_SAM"/>
    <property type="match status" value="1"/>
</dbReference>
<dbReference type="SFLD" id="SFLDS00029">
    <property type="entry name" value="Radical_SAM"/>
    <property type="match status" value="1"/>
</dbReference>
<dbReference type="InterPro" id="IPR051198">
    <property type="entry name" value="BchE-like"/>
</dbReference>
<evidence type="ECO:0000256" key="4">
    <source>
        <dbReference type="ARBA" id="ARBA00023004"/>
    </source>
</evidence>
<comment type="cofactor">
    <cofactor evidence="1">
        <name>[4Fe-4S] cluster</name>
        <dbReference type="ChEBI" id="CHEBI:49883"/>
    </cofactor>
</comment>
<dbReference type="SMART" id="SM00729">
    <property type="entry name" value="Elp3"/>
    <property type="match status" value="1"/>
</dbReference>
<protein>
    <submittedName>
        <fullName evidence="8">Uncharacterized protein</fullName>
    </submittedName>
</protein>
<feature type="domain" description="Radical SAM core" evidence="7">
    <location>
        <begin position="193"/>
        <end position="428"/>
    </location>
</feature>
<dbReference type="GO" id="GO:0005829">
    <property type="term" value="C:cytosol"/>
    <property type="evidence" value="ECO:0007669"/>
    <property type="project" value="TreeGrafter"/>
</dbReference>
<evidence type="ECO:0000256" key="5">
    <source>
        <dbReference type="ARBA" id="ARBA00023014"/>
    </source>
</evidence>
<accession>A0A381W143</accession>
<keyword evidence="4" id="KW-0408">Iron</keyword>